<keyword evidence="1" id="KW-0472">Membrane</keyword>
<dbReference type="EMBL" id="JAQIZT010000005">
    <property type="protein sequence ID" value="KAJ6998139.1"/>
    <property type="molecule type" value="Genomic_DNA"/>
</dbReference>
<evidence type="ECO:0000313" key="3">
    <source>
        <dbReference type="Proteomes" id="UP001164929"/>
    </source>
</evidence>
<comment type="caution">
    <text evidence="2">The sequence shown here is derived from an EMBL/GenBank/DDBJ whole genome shotgun (WGS) entry which is preliminary data.</text>
</comment>
<evidence type="ECO:0000256" key="1">
    <source>
        <dbReference type="SAM" id="Phobius"/>
    </source>
</evidence>
<keyword evidence="1" id="KW-0812">Transmembrane</keyword>
<feature type="transmembrane region" description="Helical" evidence="1">
    <location>
        <begin position="101"/>
        <end position="121"/>
    </location>
</feature>
<reference evidence="2" key="1">
    <citation type="journal article" date="2023" name="Mol. Ecol. Resour.">
        <title>Chromosome-level genome assembly of a triploid poplar Populus alba 'Berolinensis'.</title>
        <authorList>
            <person name="Chen S."/>
            <person name="Yu Y."/>
            <person name="Wang X."/>
            <person name="Wang S."/>
            <person name="Zhang T."/>
            <person name="Zhou Y."/>
            <person name="He R."/>
            <person name="Meng N."/>
            <person name="Wang Y."/>
            <person name="Liu W."/>
            <person name="Liu Z."/>
            <person name="Liu J."/>
            <person name="Guo Q."/>
            <person name="Huang H."/>
            <person name="Sederoff R.R."/>
            <person name="Wang G."/>
            <person name="Qu G."/>
            <person name="Chen S."/>
        </authorList>
    </citation>
    <scope>NUCLEOTIDE SEQUENCE</scope>
    <source>
        <strain evidence="2">SC-2020</strain>
    </source>
</reference>
<accession>A0AAD6QWU4</accession>
<sequence>MSLNSFATLTNLARPKCTLQKMEGNLKQTLLELVLLGCIFVRFVICSLKQEGLAMRKRSVSVHHSNKSKPCHCHFHCQCHHHQVQLNKNKQRVPFIKQLKILLLLTVLNYFPIRIIGYFVLLVCMSYKAF</sequence>
<protein>
    <recommendedName>
        <fullName evidence="4">Transmembrane protein</fullName>
    </recommendedName>
</protein>
<evidence type="ECO:0000313" key="2">
    <source>
        <dbReference type="EMBL" id="KAJ6998139.1"/>
    </source>
</evidence>
<dbReference type="Proteomes" id="UP001164929">
    <property type="component" value="Chromosome 5"/>
</dbReference>
<keyword evidence="1" id="KW-1133">Transmembrane helix</keyword>
<name>A0AAD6QWU4_9ROSI</name>
<organism evidence="2 3">
    <name type="scientific">Populus alba x Populus x berolinensis</name>
    <dbReference type="NCBI Taxonomy" id="444605"/>
    <lineage>
        <taxon>Eukaryota</taxon>
        <taxon>Viridiplantae</taxon>
        <taxon>Streptophyta</taxon>
        <taxon>Embryophyta</taxon>
        <taxon>Tracheophyta</taxon>
        <taxon>Spermatophyta</taxon>
        <taxon>Magnoliopsida</taxon>
        <taxon>eudicotyledons</taxon>
        <taxon>Gunneridae</taxon>
        <taxon>Pentapetalae</taxon>
        <taxon>rosids</taxon>
        <taxon>fabids</taxon>
        <taxon>Malpighiales</taxon>
        <taxon>Salicaceae</taxon>
        <taxon>Saliceae</taxon>
        <taxon>Populus</taxon>
    </lineage>
</organism>
<feature type="transmembrane region" description="Helical" evidence="1">
    <location>
        <begin position="29"/>
        <end position="48"/>
    </location>
</feature>
<gene>
    <name evidence="2" type="ORF">NC653_014360</name>
</gene>
<evidence type="ECO:0008006" key="4">
    <source>
        <dbReference type="Google" id="ProtNLM"/>
    </source>
</evidence>
<proteinExistence type="predicted"/>
<dbReference type="AlphaFoldDB" id="A0AAD6QWU4"/>
<keyword evidence="3" id="KW-1185">Reference proteome</keyword>